<feature type="region of interest" description="Disordered" evidence="1">
    <location>
        <begin position="76"/>
        <end position="116"/>
    </location>
</feature>
<reference evidence="2" key="1">
    <citation type="submission" date="2023-04" db="EMBL/GenBank/DDBJ databases">
        <title>Black Yeasts Isolated from many extreme environments.</title>
        <authorList>
            <person name="Coleine C."/>
            <person name="Stajich J.E."/>
            <person name="Selbmann L."/>
        </authorList>
    </citation>
    <scope>NUCLEOTIDE SEQUENCE</scope>
    <source>
        <strain evidence="2">CCFEE 5312</strain>
    </source>
</reference>
<gene>
    <name evidence="2" type="ORF">LTR09_000241</name>
</gene>
<dbReference type="AlphaFoldDB" id="A0AAJ0GJE4"/>
<organism evidence="2 3">
    <name type="scientific">Extremus antarcticus</name>
    <dbReference type="NCBI Taxonomy" id="702011"/>
    <lineage>
        <taxon>Eukaryota</taxon>
        <taxon>Fungi</taxon>
        <taxon>Dikarya</taxon>
        <taxon>Ascomycota</taxon>
        <taxon>Pezizomycotina</taxon>
        <taxon>Dothideomycetes</taxon>
        <taxon>Dothideomycetidae</taxon>
        <taxon>Mycosphaerellales</taxon>
        <taxon>Extremaceae</taxon>
        <taxon>Extremus</taxon>
    </lineage>
</organism>
<sequence length="116" mass="11737">MSDSNFAPSTRLAQPQQEQKQARDVEHSWTHGATNAASAVVGTAGNILGGAVNLTGQAIGNVGRGLGKTLSDAGDSIEGTIGNTARGTEGSFGQSERSEREGLDGGLKQGRAGEAK</sequence>
<evidence type="ECO:0000313" key="3">
    <source>
        <dbReference type="Proteomes" id="UP001271007"/>
    </source>
</evidence>
<feature type="region of interest" description="Disordered" evidence="1">
    <location>
        <begin position="1"/>
        <end position="31"/>
    </location>
</feature>
<name>A0AAJ0GJE4_9PEZI</name>
<feature type="compositionally biased region" description="Polar residues" evidence="1">
    <location>
        <begin position="1"/>
        <end position="19"/>
    </location>
</feature>
<accession>A0AAJ0GJE4</accession>
<keyword evidence="3" id="KW-1185">Reference proteome</keyword>
<dbReference type="Proteomes" id="UP001271007">
    <property type="component" value="Unassembled WGS sequence"/>
</dbReference>
<comment type="caution">
    <text evidence="2">The sequence shown here is derived from an EMBL/GenBank/DDBJ whole genome shotgun (WGS) entry which is preliminary data.</text>
</comment>
<evidence type="ECO:0008006" key="4">
    <source>
        <dbReference type="Google" id="ProtNLM"/>
    </source>
</evidence>
<proteinExistence type="predicted"/>
<evidence type="ECO:0000256" key="1">
    <source>
        <dbReference type="SAM" id="MobiDB-lite"/>
    </source>
</evidence>
<feature type="compositionally biased region" description="Basic and acidic residues" evidence="1">
    <location>
        <begin position="20"/>
        <end position="29"/>
    </location>
</feature>
<evidence type="ECO:0000313" key="2">
    <source>
        <dbReference type="EMBL" id="KAK3058676.1"/>
    </source>
</evidence>
<feature type="compositionally biased region" description="Polar residues" evidence="1">
    <location>
        <begin position="81"/>
        <end position="95"/>
    </location>
</feature>
<dbReference type="EMBL" id="JAWDJX010000001">
    <property type="protein sequence ID" value="KAK3058676.1"/>
    <property type="molecule type" value="Genomic_DNA"/>
</dbReference>
<protein>
    <recommendedName>
        <fullName evidence="4">CsbD-like domain-containing protein</fullName>
    </recommendedName>
</protein>